<dbReference type="InterPro" id="IPR036188">
    <property type="entry name" value="FAD/NAD-bd_sf"/>
</dbReference>
<keyword evidence="3" id="KW-0285">Flavoprotein</keyword>
<dbReference type="SUPFAM" id="SSF54373">
    <property type="entry name" value="FAD-linked reductases, C-terminal domain"/>
    <property type="match status" value="1"/>
</dbReference>
<evidence type="ECO:0000256" key="2">
    <source>
        <dbReference type="ARBA" id="ARBA00010790"/>
    </source>
</evidence>
<keyword evidence="4" id="KW-0274">FAD</keyword>
<accession>A0A0P7DWA3</accession>
<dbReference type="EMBL" id="LJTC01000005">
    <property type="protein sequence ID" value="KPM83836.1"/>
    <property type="molecule type" value="Genomic_DNA"/>
</dbReference>
<sequence>MQAKVFDAIVIGSGITGGWAAKELTEKGLNVLLLERGRQVVHGTDYITAFKDDWQLPFRDRPSLLEKQNQAKQARTGYATKQSIKHWFVNDLQHPYQESQRFDWIRGYHLGGRSLTWGRQCLRLSDIDFAANKQDGHGVDWPVRYQDIAPWYDKVEAYIGVIGEALNLPQLPDGPYLPPFALNAVEQQLKQSLLTHYTNRHLTIGRVAHLTKAKPEQGRAPCSKRNRCMRGCPTGSYFSSLASTLPAAMRTGRLTIQTHSIAKEIIYNPESGQATGVKVIDAESKKERIAQAKIIFCCASTVATTALLLNSTSARFPNGLGNDSGELGHNLMDHHFRVGATGEPKGFADDFNDGDRPVGFHIPRFRNLNDSEQHSFIRGYGYQGYATRKDWRRGFKELSFGKAFREELAKPGPWQVALIGFGECLPYHRNKMSLDPVLKDQWGLPSVNFDCQFAENEQRMREDMKTQAVEMLSKAGYQNVQAYDKGSAPGQAIHEMGTARMGHDATTSVLNRYNQIHSVRNVYVTDGSFMCSSGYQNPSLTYMAFTARAADHAARHYQNGVFHG</sequence>
<dbReference type="GO" id="GO:0016614">
    <property type="term" value="F:oxidoreductase activity, acting on CH-OH group of donors"/>
    <property type="evidence" value="ECO:0007669"/>
    <property type="project" value="InterPro"/>
</dbReference>
<dbReference type="STRING" id="570156.AOG27_09340"/>
<dbReference type="SUPFAM" id="SSF51905">
    <property type="entry name" value="FAD/NAD(P)-binding domain"/>
    <property type="match status" value="1"/>
</dbReference>
<dbReference type="RefSeq" id="WP_054552751.1">
    <property type="nucleotide sequence ID" value="NZ_LJTC01000005.1"/>
</dbReference>
<feature type="domain" description="Glucose-methanol-choline oxidoreductase N-terminal" evidence="6">
    <location>
        <begin position="8"/>
        <end position="334"/>
    </location>
</feature>
<keyword evidence="5" id="KW-0560">Oxidoreductase</keyword>
<dbReference type="Proteomes" id="UP000050378">
    <property type="component" value="Unassembled WGS sequence"/>
</dbReference>
<dbReference type="PATRIC" id="fig|570156.3.peg.2937"/>
<name>A0A0P7DWA3_9GAMM</name>
<evidence type="ECO:0000256" key="1">
    <source>
        <dbReference type="ARBA" id="ARBA00001974"/>
    </source>
</evidence>
<evidence type="ECO:0000313" key="9">
    <source>
        <dbReference type="Proteomes" id="UP000050378"/>
    </source>
</evidence>
<dbReference type="Pfam" id="PF00732">
    <property type="entry name" value="GMC_oxred_N"/>
    <property type="match status" value="1"/>
</dbReference>
<comment type="cofactor">
    <cofactor evidence="1">
        <name>FAD</name>
        <dbReference type="ChEBI" id="CHEBI:57692"/>
    </cofactor>
</comment>
<dbReference type="Gene3D" id="3.50.50.60">
    <property type="entry name" value="FAD/NAD(P)-binding domain"/>
    <property type="match status" value="2"/>
</dbReference>
<protein>
    <submittedName>
        <fullName evidence="8">GMC family oxidoreductase</fullName>
    </submittedName>
</protein>
<feature type="domain" description="Glucose-methanol-choline oxidoreductase C-terminal" evidence="7">
    <location>
        <begin position="426"/>
        <end position="545"/>
    </location>
</feature>
<evidence type="ECO:0000256" key="3">
    <source>
        <dbReference type="ARBA" id="ARBA00022630"/>
    </source>
</evidence>
<dbReference type="InterPro" id="IPR007867">
    <property type="entry name" value="GMC_OxRtase_C"/>
</dbReference>
<evidence type="ECO:0000259" key="6">
    <source>
        <dbReference type="Pfam" id="PF00732"/>
    </source>
</evidence>
<dbReference type="PANTHER" id="PTHR42784">
    <property type="entry name" value="PYRANOSE 2-OXIDASE"/>
    <property type="match status" value="1"/>
</dbReference>
<evidence type="ECO:0000256" key="4">
    <source>
        <dbReference type="ARBA" id="ARBA00022827"/>
    </source>
</evidence>
<evidence type="ECO:0000259" key="7">
    <source>
        <dbReference type="Pfam" id="PF05199"/>
    </source>
</evidence>
<dbReference type="InterPro" id="IPR000172">
    <property type="entry name" value="GMC_OxRdtase_N"/>
</dbReference>
<evidence type="ECO:0000313" key="8">
    <source>
        <dbReference type="EMBL" id="KPM83836.1"/>
    </source>
</evidence>
<proteinExistence type="inferred from homology"/>
<dbReference type="AlphaFoldDB" id="A0A0P7DWA3"/>
<dbReference type="InterPro" id="IPR051473">
    <property type="entry name" value="P2Ox-like"/>
</dbReference>
<dbReference type="Pfam" id="PF05199">
    <property type="entry name" value="GMC_oxred_C"/>
    <property type="match status" value="1"/>
</dbReference>
<dbReference type="PANTHER" id="PTHR42784:SF1">
    <property type="entry name" value="PYRANOSE 2-OXIDASE"/>
    <property type="match status" value="1"/>
</dbReference>
<gene>
    <name evidence="8" type="ORF">AOG27_09340</name>
</gene>
<comment type="similarity">
    <text evidence="2">Belongs to the GMC oxidoreductase family.</text>
</comment>
<reference evidence="8 9" key="1">
    <citation type="submission" date="2015-09" db="EMBL/GenBank/DDBJ databases">
        <title>Draft Genome Sequence of Pseudoalteromonas lipolytica UCD-48B.</title>
        <authorList>
            <person name="Krusor M."/>
            <person name="Coil D.A."/>
            <person name="Lang J.M."/>
            <person name="Eisen J.A."/>
            <person name="Alexiev A."/>
        </authorList>
    </citation>
    <scope>NUCLEOTIDE SEQUENCE [LARGE SCALE GENOMIC DNA]</scope>
    <source>
        <strain evidence="8 9">UCD-48B</strain>
    </source>
</reference>
<comment type="caution">
    <text evidence="8">The sequence shown here is derived from an EMBL/GenBank/DDBJ whole genome shotgun (WGS) entry which is preliminary data.</text>
</comment>
<dbReference type="OrthoDB" id="9787779at2"/>
<organism evidence="8 9">
    <name type="scientific">Pseudoalteromonas lipolytica</name>
    <dbReference type="NCBI Taxonomy" id="570156"/>
    <lineage>
        <taxon>Bacteria</taxon>
        <taxon>Pseudomonadati</taxon>
        <taxon>Pseudomonadota</taxon>
        <taxon>Gammaproteobacteria</taxon>
        <taxon>Alteromonadales</taxon>
        <taxon>Pseudoalteromonadaceae</taxon>
        <taxon>Pseudoalteromonas</taxon>
    </lineage>
</organism>
<evidence type="ECO:0000256" key="5">
    <source>
        <dbReference type="ARBA" id="ARBA00023002"/>
    </source>
</evidence>
<dbReference type="GO" id="GO:0050660">
    <property type="term" value="F:flavin adenine dinucleotide binding"/>
    <property type="evidence" value="ECO:0007669"/>
    <property type="project" value="InterPro"/>
</dbReference>